<comment type="similarity">
    <text evidence="2">Belongs to the glycosyl hydrolase 51 family.</text>
</comment>
<evidence type="ECO:0000256" key="4">
    <source>
        <dbReference type="ARBA" id="ARBA00022729"/>
    </source>
</evidence>
<dbReference type="GO" id="GO:0046556">
    <property type="term" value="F:alpha-L-arabinofuranosidase activity"/>
    <property type="evidence" value="ECO:0007669"/>
    <property type="project" value="UniProtKB-EC"/>
</dbReference>
<gene>
    <name evidence="7" type="ORF">PL11_005545</name>
</gene>
<name>A0A1S6QIJ6_9LACO</name>
<dbReference type="RefSeq" id="WP_052127822.1">
    <property type="nucleotide sequence ID" value="NZ_CP018906.1"/>
</dbReference>
<keyword evidence="4" id="KW-0732">Signal</keyword>
<dbReference type="SUPFAM" id="SSF51445">
    <property type="entry name" value="(Trans)glycosidases"/>
    <property type="match status" value="1"/>
</dbReference>
<sequence length="774" mass="88353">MFKFKIKNVTDVQLNDLYGIFFEDINHAADGGLYAEMVQNRSFEFEHVDNQAYKPLYSWKVSGTFHYSVESNDSLGSQNLHYLHVDSGSGPVTVTNFGFNDGMALTIQSQYDFSLFANPKQPFAIEVMLIDDENNEISQRETIQISKLRWQKYQCRLTANTTTSRGRLVLIIPKGQDVNLDMISLFPVDTFKHRKNGVRKDIAKVLLEMKPKFLRFPGGCLVHDGTLDKDDRDSMYRWKNSIGPVEHRPTRRNKWGYNQTLGLGFFEYFQFAEDIGAKPLPVLPGGYDPHHHRAAPINKLNEWVQDALDLIEFANGGTNTTWGCLRSEMGHPEPFNLEYLAIGNEEVGQEFFDRYPIFHKAIKEKYPDIKLINSSGPFASGKEFNRGWQSAVANGSDFVDEHFYMAPDWFYANYSRYDNYDSNGPKAFIGEYASKANRWENALAEAAFMTSLEKNANKVGLACYAPLLANIAYVNWSPDLIFFNQKEVCPSVNYYVQKAFMNFQGTNDVAYEVSGEQRNKVLKENKFGGTIGLEGDNADVEFYGATLTNYEDNLTYHLDSATISDKNHIDLFSIDSQSYGIKFKAKRIGGRSDKGFHLAFSKQGVNNQFQWILGGWENQDSIIRQLGSGNDQSEWDQCAWSMETNKEYQFEIQVRKRNVKTYIDGEIMNDIDISPSVIHSLYHNLVFDKNNKEYYLKLVNVTNDSFDVSLDDPIFVGAKIHELSGDPKSENLTGQENVLSQKEYEVDSLKVEVPKYSVIIVESQPQIDGSYKND</sequence>
<keyword evidence="5" id="KW-0378">Hydrolase</keyword>
<dbReference type="KEGG" id="lcu:PL11_005545"/>
<dbReference type="EC" id="3.2.1.55" evidence="3"/>
<reference evidence="7 8" key="1">
    <citation type="journal article" date="2015" name="Genome Announc.">
        <title>Genome Sequence of Lactobacillus curieae CCTCC M 2011381T, a Novel Producer of Gamma-aminobutyric Acid.</title>
        <authorList>
            <person name="Wang Y."/>
            <person name="Wang Y."/>
            <person name="Lang C."/>
            <person name="Wei D."/>
            <person name="Xu P."/>
            <person name="Xie J."/>
        </authorList>
    </citation>
    <scope>NUCLEOTIDE SEQUENCE [LARGE SCALE GENOMIC DNA]</scope>
    <source>
        <strain evidence="7 8">CCTCC M 2011381</strain>
    </source>
</reference>
<dbReference type="Pfam" id="PF06964">
    <property type="entry name" value="Alpha-L-AF_C"/>
    <property type="match status" value="1"/>
</dbReference>
<evidence type="ECO:0000313" key="7">
    <source>
        <dbReference type="EMBL" id="AQW21434.1"/>
    </source>
</evidence>
<accession>A0A1S6QIJ6</accession>
<dbReference type="InterPro" id="IPR010720">
    <property type="entry name" value="Alpha-L-AF_C"/>
</dbReference>
<dbReference type="PANTHER" id="PTHR31776:SF26">
    <property type="entry name" value="SECRETED ARABINOSIDASE"/>
    <property type="match status" value="1"/>
</dbReference>
<organism evidence="7 8">
    <name type="scientific">Lentilactobacillus curieae</name>
    <dbReference type="NCBI Taxonomy" id="1138822"/>
    <lineage>
        <taxon>Bacteria</taxon>
        <taxon>Bacillati</taxon>
        <taxon>Bacillota</taxon>
        <taxon>Bacilli</taxon>
        <taxon>Lactobacillales</taxon>
        <taxon>Lactobacillaceae</taxon>
        <taxon>Lentilactobacillus</taxon>
    </lineage>
</organism>
<evidence type="ECO:0000256" key="5">
    <source>
        <dbReference type="ARBA" id="ARBA00022801"/>
    </source>
</evidence>
<feature type="domain" description="Alpha-L-arabinofuranosidase C-terminal" evidence="6">
    <location>
        <begin position="430"/>
        <end position="757"/>
    </location>
</feature>
<dbReference type="EMBL" id="CP018906">
    <property type="protein sequence ID" value="AQW21434.1"/>
    <property type="molecule type" value="Genomic_DNA"/>
</dbReference>
<dbReference type="AlphaFoldDB" id="A0A1S6QIJ6"/>
<evidence type="ECO:0000256" key="2">
    <source>
        <dbReference type="ARBA" id="ARBA00007186"/>
    </source>
</evidence>
<comment type="catalytic activity">
    <reaction evidence="1">
        <text>Hydrolysis of terminal non-reducing alpha-L-arabinofuranoside residues in alpha-L-arabinosides.</text>
        <dbReference type="EC" id="3.2.1.55"/>
    </reaction>
</comment>
<dbReference type="SMART" id="SM00813">
    <property type="entry name" value="Alpha-L-AF_C"/>
    <property type="match status" value="1"/>
</dbReference>
<dbReference type="OrthoDB" id="9758333at2"/>
<dbReference type="Gene3D" id="2.60.120.260">
    <property type="entry name" value="Galactose-binding domain-like"/>
    <property type="match status" value="1"/>
</dbReference>
<dbReference type="Proteomes" id="UP000030361">
    <property type="component" value="Chromosome"/>
</dbReference>
<dbReference type="Gene3D" id="3.20.20.80">
    <property type="entry name" value="Glycosidases"/>
    <property type="match status" value="1"/>
</dbReference>
<evidence type="ECO:0000256" key="1">
    <source>
        <dbReference type="ARBA" id="ARBA00001462"/>
    </source>
</evidence>
<dbReference type="eggNOG" id="COG3534">
    <property type="taxonomic scope" value="Bacteria"/>
</dbReference>
<dbReference type="InterPro" id="IPR055235">
    <property type="entry name" value="ASD1_cat"/>
</dbReference>
<evidence type="ECO:0000256" key="3">
    <source>
        <dbReference type="ARBA" id="ARBA00012670"/>
    </source>
</evidence>
<dbReference type="PANTHER" id="PTHR31776">
    <property type="entry name" value="ALPHA-L-ARABINOFURANOSIDASE 1"/>
    <property type="match status" value="1"/>
</dbReference>
<evidence type="ECO:0000259" key="6">
    <source>
        <dbReference type="SMART" id="SM00813"/>
    </source>
</evidence>
<dbReference type="InterPro" id="IPR017853">
    <property type="entry name" value="GH"/>
</dbReference>
<dbReference type="Pfam" id="PF22848">
    <property type="entry name" value="ASD1_dom"/>
    <property type="match status" value="1"/>
</dbReference>
<protein>
    <recommendedName>
        <fullName evidence="3">non-reducing end alpha-L-arabinofuranosidase</fullName>
        <ecNumber evidence="3">3.2.1.55</ecNumber>
    </recommendedName>
</protein>
<keyword evidence="8" id="KW-1185">Reference proteome</keyword>
<dbReference type="GO" id="GO:0046373">
    <property type="term" value="P:L-arabinose metabolic process"/>
    <property type="evidence" value="ECO:0007669"/>
    <property type="project" value="InterPro"/>
</dbReference>
<proteinExistence type="inferred from homology"/>
<evidence type="ECO:0000313" key="8">
    <source>
        <dbReference type="Proteomes" id="UP000030361"/>
    </source>
</evidence>
<dbReference type="InterPro" id="IPR051563">
    <property type="entry name" value="Glycosyl_Hydrolase_51"/>
</dbReference>